<dbReference type="InterPro" id="IPR013658">
    <property type="entry name" value="SGL"/>
</dbReference>
<dbReference type="Pfam" id="PF08450">
    <property type="entry name" value="SGL"/>
    <property type="match status" value="1"/>
</dbReference>
<reference evidence="2" key="1">
    <citation type="submission" date="2023-08" db="EMBL/GenBank/DDBJ databases">
        <title>Black Yeasts Isolated from many extreme environments.</title>
        <authorList>
            <person name="Coleine C."/>
            <person name="Stajich J.E."/>
            <person name="Selbmann L."/>
        </authorList>
    </citation>
    <scope>NUCLEOTIDE SEQUENCE</scope>
    <source>
        <strain evidence="2">CCFEE 5401</strain>
    </source>
</reference>
<dbReference type="SUPFAM" id="SSF63829">
    <property type="entry name" value="Calcium-dependent phosphotriesterase"/>
    <property type="match status" value="1"/>
</dbReference>
<feature type="domain" description="SMP-30/Gluconolactonase/LRE-like region" evidence="1">
    <location>
        <begin position="112"/>
        <end position="376"/>
    </location>
</feature>
<dbReference type="AlphaFoldDB" id="A0AAN7YCP1"/>
<evidence type="ECO:0000259" key="1">
    <source>
        <dbReference type="Pfam" id="PF08450"/>
    </source>
</evidence>
<dbReference type="Gene3D" id="2.120.10.30">
    <property type="entry name" value="TolB, C-terminal domain"/>
    <property type="match status" value="1"/>
</dbReference>
<dbReference type="PANTHER" id="PTHR47064">
    <property type="entry name" value="PUTATIVE (AFU_ORTHOLOGUE AFUA_1G08990)-RELATED"/>
    <property type="match status" value="1"/>
</dbReference>
<dbReference type="EMBL" id="JAVRRL010000089">
    <property type="protein sequence ID" value="KAK5108320.1"/>
    <property type="molecule type" value="Genomic_DNA"/>
</dbReference>
<sequence length="413" mass="45612">MADARLSIANLPKKRRDTFGKQHEAIAISAKEVLEVPVMEDLITKIDIRVEPLIRPGKVSKEEMTLTAKALPSKQNPQPGFLAYDDSFLEDVLGSDPKLTMILEKEWKFAHEAPTYIPEQDAVYFTSSPPLLNSGRKDSNIAIFKASRKQDSSWSCEELATNIAMGNGSINYKNGILFCSQGDKTAPGGLVYMQTTAPYATKTLLDGFHGRLFNSVNDVVTHSDGSIWFTDPTYGYEQDFRLKPELPCQVYKFEPETGEVRVVADGFGRPNGLCFSPDEETMYITDTDQIHGDGVDFTRSATIYAFDVLARHNSRFLANRRLFAMADSGVPDGIKVDRKGNVYSGCGDGVNVWNAGGRLIGKIVVPGGVANFCFTKPGEIFMLNEERVWVARVGRGTEGALLWNLGLGRDGRQ</sequence>
<organism evidence="2 3">
    <name type="scientific">Meristemomyces frigidus</name>
    <dbReference type="NCBI Taxonomy" id="1508187"/>
    <lineage>
        <taxon>Eukaryota</taxon>
        <taxon>Fungi</taxon>
        <taxon>Dikarya</taxon>
        <taxon>Ascomycota</taxon>
        <taxon>Pezizomycotina</taxon>
        <taxon>Dothideomycetes</taxon>
        <taxon>Dothideomycetidae</taxon>
        <taxon>Mycosphaerellales</taxon>
        <taxon>Teratosphaeriaceae</taxon>
        <taxon>Meristemomyces</taxon>
    </lineage>
</organism>
<proteinExistence type="predicted"/>
<evidence type="ECO:0000313" key="3">
    <source>
        <dbReference type="Proteomes" id="UP001310890"/>
    </source>
</evidence>
<evidence type="ECO:0000313" key="2">
    <source>
        <dbReference type="EMBL" id="KAK5108320.1"/>
    </source>
</evidence>
<name>A0AAN7YCP1_9PEZI</name>
<dbReference type="PANTHER" id="PTHR47064:SF2">
    <property type="entry name" value="SMP-30_GLUCONOLACTONASE_LRE-LIKE REGION DOMAIN-CONTAINING PROTEIN-RELATED"/>
    <property type="match status" value="1"/>
</dbReference>
<accession>A0AAN7YCP1</accession>
<dbReference type="InterPro" id="IPR052988">
    <property type="entry name" value="Oryzine_lactonohydrolase"/>
</dbReference>
<dbReference type="Proteomes" id="UP001310890">
    <property type="component" value="Unassembled WGS sequence"/>
</dbReference>
<gene>
    <name evidence="2" type="ORF">LTR62_008416</name>
</gene>
<protein>
    <recommendedName>
        <fullName evidence="1">SMP-30/Gluconolactonase/LRE-like region domain-containing protein</fullName>
    </recommendedName>
</protein>
<dbReference type="InterPro" id="IPR011042">
    <property type="entry name" value="6-blade_b-propeller_TolB-like"/>
</dbReference>
<comment type="caution">
    <text evidence="2">The sequence shown here is derived from an EMBL/GenBank/DDBJ whole genome shotgun (WGS) entry which is preliminary data.</text>
</comment>